<dbReference type="Proteomes" id="UP001140217">
    <property type="component" value="Unassembled WGS sequence"/>
</dbReference>
<feature type="transmembrane region" description="Helical" evidence="1">
    <location>
        <begin position="173"/>
        <end position="194"/>
    </location>
</feature>
<dbReference type="EMBL" id="JANBUL010000320">
    <property type="protein sequence ID" value="KAJ2776990.1"/>
    <property type="molecule type" value="Genomic_DNA"/>
</dbReference>
<name>A0A9W8LEW6_9FUNG</name>
<keyword evidence="1" id="KW-0812">Transmembrane</keyword>
<feature type="transmembrane region" description="Helical" evidence="1">
    <location>
        <begin position="72"/>
        <end position="92"/>
    </location>
</feature>
<comment type="caution">
    <text evidence="2">The sequence shown here is derived from an EMBL/GenBank/DDBJ whole genome shotgun (WGS) entry which is preliminary data.</text>
</comment>
<feature type="transmembrane region" description="Helical" evidence="1">
    <location>
        <begin position="104"/>
        <end position="126"/>
    </location>
</feature>
<keyword evidence="1" id="KW-0472">Membrane</keyword>
<proteinExistence type="predicted"/>
<keyword evidence="1" id="KW-1133">Transmembrane helix</keyword>
<gene>
    <name evidence="2" type="ORF">H4R18_005387</name>
</gene>
<protein>
    <submittedName>
        <fullName evidence="2">Uncharacterized protein</fullName>
    </submittedName>
</protein>
<evidence type="ECO:0000256" key="1">
    <source>
        <dbReference type="SAM" id="Phobius"/>
    </source>
</evidence>
<feature type="transmembrane region" description="Helical" evidence="1">
    <location>
        <begin position="42"/>
        <end position="65"/>
    </location>
</feature>
<dbReference type="AlphaFoldDB" id="A0A9W8LEW6"/>
<evidence type="ECO:0000313" key="3">
    <source>
        <dbReference type="Proteomes" id="UP001140217"/>
    </source>
</evidence>
<evidence type="ECO:0000313" key="2">
    <source>
        <dbReference type="EMBL" id="KAJ2776990.1"/>
    </source>
</evidence>
<feature type="transmembrane region" description="Helical" evidence="1">
    <location>
        <begin position="133"/>
        <end position="153"/>
    </location>
</feature>
<keyword evidence="3" id="KW-1185">Reference proteome</keyword>
<reference evidence="2" key="1">
    <citation type="submission" date="2022-07" db="EMBL/GenBank/DDBJ databases">
        <title>Phylogenomic reconstructions and comparative analyses of Kickxellomycotina fungi.</title>
        <authorList>
            <person name="Reynolds N.K."/>
            <person name="Stajich J.E."/>
            <person name="Barry K."/>
            <person name="Grigoriev I.V."/>
            <person name="Crous P."/>
            <person name="Smith M.E."/>
        </authorList>
    </citation>
    <scope>NUCLEOTIDE SEQUENCE</scope>
    <source>
        <strain evidence="2">NBRC 105414</strain>
    </source>
</reference>
<accession>A0A9W8LEW6</accession>
<organism evidence="2 3">
    <name type="scientific">Coemansia javaensis</name>
    <dbReference type="NCBI Taxonomy" id="2761396"/>
    <lineage>
        <taxon>Eukaryota</taxon>
        <taxon>Fungi</taxon>
        <taxon>Fungi incertae sedis</taxon>
        <taxon>Zoopagomycota</taxon>
        <taxon>Kickxellomycotina</taxon>
        <taxon>Kickxellomycetes</taxon>
        <taxon>Kickxellales</taxon>
        <taxon>Kickxellaceae</taxon>
        <taxon>Coemansia</taxon>
    </lineage>
</organism>
<sequence>MDGDAWRRIVDMYVTLALAAASILGGHCTARRQPTAGWHPLLLFLLGALVLTAVALLAPVMAAGLRLRRRRALLWAIGWASGVAARTAGFQANDDDDDGGDNISAAYMALGVATALFGSFGIAARVARSPRAVYGGGAAAFGAASLGWIALLGRGGGSKAAAAAAVGRPLWDPSLLVVLAALATWAALHTRAMLARAARGRPLDPVVHAMWFFGAPVAALFRAHVLLSDWHARRADRAVRGALLSGRHCLRCRHARRCLSR</sequence>